<evidence type="ECO:0000313" key="2">
    <source>
        <dbReference type="Proteomes" id="UP000005990"/>
    </source>
</evidence>
<evidence type="ECO:0000313" key="1">
    <source>
        <dbReference type="EMBL" id="EFR30732.1"/>
    </source>
</evidence>
<proteinExistence type="predicted"/>
<organism evidence="1 2">
    <name type="scientific">Eremococcus coleocola ACS-139-V-Col8</name>
    <dbReference type="NCBI Taxonomy" id="908337"/>
    <lineage>
        <taxon>Bacteria</taxon>
        <taxon>Bacillati</taxon>
        <taxon>Bacillota</taxon>
        <taxon>Bacilli</taxon>
        <taxon>Lactobacillales</taxon>
        <taxon>Aerococcaceae</taxon>
        <taxon>Eremococcus</taxon>
    </lineage>
</organism>
<dbReference type="RefSeq" id="WP_006418892.1">
    <property type="nucleotide sequence ID" value="NZ_AENN01000017.1"/>
</dbReference>
<accession>E4KQH7</accession>
<dbReference type="EMBL" id="AENN01000017">
    <property type="protein sequence ID" value="EFR30732.1"/>
    <property type="molecule type" value="Genomic_DNA"/>
</dbReference>
<dbReference type="Proteomes" id="UP000005990">
    <property type="component" value="Unassembled WGS sequence"/>
</dbReference>
<sequence>MSKFKFELNKAGVRELLKSGEMQSILTNHATNIKNRAGDGYEQDIYVGRTRANAMVSAETFKAKKDNLDNNTLLKAVR</sequence>
<name>E4KQH7_9LACT</name>
<reference evidence="1 2" key="1">
    <citation type="submission" date="2010-10" db="EMBL/GenBank/DDBJ databases">
        <authorList>
            <person name="Durkin A.S."/>
            <person name="Madupu R."/>
            <person name="Torralba M."/>
            <person name="Gillis M."/>
            <person name="Methe B."/>
            <person name="Sutton G."/>
            <person name="Nelson K.E."/>
        </authorList>
    </citation>
    <scope>NUCLEOTIDE SEQUENCE [LARGE SCALE GENOMIC DNA]</scope>
    <source>
        <strain evidence="1 2">ACS-139-V-Col8</strain>
    </source>
</reference>
<dbReference type="OrthoDB" id="2087181at2"/>
<comment type="caution">
    <text evidence="1">The sequence shown here is derived from an EMBL/GenBank/DDBJ whole genome shotgun (WGS) entry which is preliminary data.</text>
</comment>
<gene>
    <name evidence="1" type="ORF">HMPREF9257_0534</name>
</gene>
<keyword evidence="2" id="KW-1185">Reference proteome</keyword>
<dbReference type="AlphaFoldDB" id="E4KQH7"/>
<dbReference type="eggNOG" id="ENOG5033D01">
    <property type="taxonomic scope" value="Bacteria"/>
</dbReference>
<dbReference type="STRING" id="908337.HMPREF9257_0534"/>
<protein>
    <submittedName>
        <fullName evidence="1">Uncharacterized protein</fullName>
    </submittedName>
</protein>